<keyword evidence="9" id="KW-0808">Transferase</keyword>
<dbReference type="OrthoDB" id="1661854at2"/>
<dbReference type="InterPro" id="IPR002656">
    <property type="entry name" value="Acyl_transf_3_dom"/>
</dbReference>
<evidence type="ECO:0000256" key="6">
    <source>
        <dbReference type="ARBA" id="ARBA00023136"/>
    </source>
</evidence>
<keyword evidence="5 7" id="KW-1133">Transmembrane helix</keyword>
<feature type="transmembrane region" description="Helical" evidence="7">
    <location>
        <begin position="85"/>
        <end position="103"/>
    </location>
</feature>
<keyword evidence="10" id="KW-1185">Reference proteome</keyword>
<dbReference type="Proteomes" id="UP000295063">
    <property type="component" value="Unassembled WGS sequence"/>
</dbReference>
<dbReference type="AlphaFoldDB" id="A0A4V2Q7Y8"/>
<dbReference type="EMBL" id="SLUI01000016">
    <property type="protein sequence ID" value="TCL33934.1"/>
    <property type="molecule type" value="Genomic_DNA"/>
</dbReference>
<keyword evidence="4 7" id="KW-0812">Transmembrane</keyword>
<dbReference type="PANTHER" id="PTHR40074">
    <property type="entry name" value="O-ACETYLTRANSFERASE WECH"/>
    <property type="match status" value="1"/>
</dbReference>
<evidence type="ECO:0000313" key="9">
    <source>
        <dbReference type="EMBL" id="TCL33934.1"/>
    </source>
</evidence>
<dbReference type="GO" id="GO:0016413">
    <property type="term" value="F:O-acetyltransferase activity"/>
    <property type="evidence" value="ECO:0007669"/>
    <property type="project" value="TreeGrafter"/>
</dbReference>
<evidence type="ECO:0000313" key="10">
    <source>
        <dbReference type="Proteomes" id="UP000295063"/>
    </source>
</evidence>
<reference evidence="9 10" key="1">
    <citation type="submission" date="2019-03" db="EMBL/GenBank/DDBJ databases">
        <title>Genomic Encyclopedia of Type Strains, Phase IV (KMG-IV): sequencing the most valuable type-strain genomes for metagenomic binning, comparative biology and taxonomic classification.</title>
        <authorList>
            <person name="Goeker M."/>
        </authorList>
    </citation>
    <scope>NUCLEOTIDE SEQUENCE [LARGE SCALE GENOMIC DNA]</scope>
    <source>
        <strain evidence="9 10">DSM 15969</strain>
    </source>
</reference>
<gene>
    <name evidence="9" type="ORF">EV210_11636</name>
</gene>
<dbReference type="PANTHER" id="PTHR40074:SF2">
    <property type="entry name" value="O-ACETYLTRANSFERASE WECH"/>
    <property type="match status" value="1"/>
</dbReference>
<comment type="caution">
    <text evidence="9">The sequence shown here is derived from an EMBL/GenBank/DDBJ whole genome shotgun (WGS) entry which is preliminary data.</text>
</comment>
<evidence type="ECO:0000256" key="1">
    <source>
        <dbReference type="ARBA" id="ARBA00004651"/>
    </source>
</evidence>
<feature type="transmembrane region" description="Helical" evidence="7">
    <location>
        <begin position="194"/>
        <end position="215"/>
    </location>
</feature>
<feature type="transmembrane region" description="Helical" evidence="7">
    <location>
        <begin position="37"/>
        <end position="64"/>
    </location>
</feature>
<evidence type="ECO:0000256" key="7">
    <source>
        <dbReference type="SAM" id="Phobius"/>
    </source>
</evidence>
<evidence type="ECO:0000256" key="5">
    <source>
        <dbReference type="ARBA" id="ARBA00022989"/>
    </source>
</evidence>
<feature type="domain" description="Acyltransferase 3" evidence="8">
    <location>
        <begin position="7"/>
        <end position="349"/>
    </location>
</feature>
<dbReference type="GO" id="GO:0009246">
    <property type="term" value="P:enterobacterial common antigen biosynthetic process"/>
    <property type="evidence" value="ECO:0007669"/>
    <property type="project" value="TreeGrafter"/>
</dbReference>
<protein>
    <submittedName>
        <fullName evidence="9">Surface polysaccharide O-acyltransferase-like enzyme</fullName>
    </submittedName>
</protein>
<keyword evidence="6 7" id="KW-0472">Membrane</keyword>
<sequence length="372" mass="43204">MSKQRILSIEYIRGLSMLGVIGIHTGAYSLTNPNVNIHLFALLEIFTRFSVPIFFFVSAFGLFLHHNLEAPFHYTNFMKRRCRAVFIPYVVWSILYLVHYTLISGDSSPWLPGIFIKYLLFGLASYQLYFLVILLWFYSLMPLWRIIVKKIATAPLFYLTVLLVLQIVVNYYSSYLLEANFANRYLNLLIQHRLSYWIIHYVFIFLFGAVCALHYEQFIHKLKKYRIPVSLFFSIALAGMLGSYYYLLLIKHYSPEAAVNTIHQLSPIGVLYTLATTLFLLVLFQFYRLTPFLKVLLLLGERSYAVYLVHPFVMYYLIDLINSQAIPMTVPVVLAFYLSTVAISLLISWLIHYSSRFYPTVGILLTGSAAKK</sequence>
<feature type="transmembrane region" description="Helical" evidence="7">
    <location>
        <begin position="151"/>
        <end position="174"/>
    </location>
</feature>
<name>A0A4V2Q7Y8_9FIRM</name>
<organism evidence="9 10">
    <name type="scientific">Anaerospora hongkongensis</name>
    <dbReference type="NCBI Taxonomy" id="244830"/>
    <lineage>
        <taxon>Bacteria</taxon>
        <taxon>Bacillati</taxon>
        <taxon>Bacillota</taxon>
        <taxon>Negativicutes</taxon>
        <taxon>Selenomonadales</taxon>
        <taxon>Sporomusaceae</taxon>
        <taxon>Anaerospora</taxon>
    </lineage>
</organism>
<comment type="subcellular location">
    <subcellularLocation>
        <location evidence="1">Cell membrane</location>
        <topology evidence="1">Multi-pass membrane protein</topology>
    </subcellularLocation>
</comment>
<feature type="transmembrane region" description="Helical" evidence="7">
    <location>
        <begin position="330"/>
        <end position="351"/>
    </location>
</feature>
<feature type="transmembrane region" description="Helical" evidence="7">
    <location>
        <begin position="299"/>
        <end position="318"/>
    </location>
</feature>
<dbReference type="Pfam" id="PF01757">
    <property type="entry name" value="Acyl_transf_3"/>
    <property type="match status" value="1"/>
</dbReference>
<comment type="similarity">
    <text evidence="2">Belongs to the acyltransferase 3 family.</text>
</comment>
<evidence type="ECO:0000256" key="4">
    <source>
        <dbReference type="ARBA" id="ARBA00022692"/>
    </source>
</evidence>
<feature type="transmembrane region" description="Helical" evidence="7">
    <location>
        <begin position="115"/>
        <end position="139"/>
    </location>
</feature>
<feature type="transmembrane region" description="Helical" evidence="7">
    <location>
        <begin position="268"/>
        <end position="287"/>
    </location>
</feature>
<dbReference type="GO" id="GO:0005886">
    <property type="term" value="C:plasma membrane"/>
    <property type="evidence" value="ECO:0007669"/>
    <property type="project" value="UniProtKB-SubCell"/>
</dbReference>
<keyword evidence="3" id="KW-1003">Cell membrane</keyword>
<proteinExistence type="inferred from homology"/>
<dbReference type="RefSeq" id="WP_132082970.1">
    <property type="nucleotide sequence ID" value="NZ_SLUI01000016.1"/>
</dbReference>
<feature type="transmembrane region" description="Helical" evidence="7">
    <location>
        <begin position="12"/>
        <end position="31"/>
    </location>
</feature>
<keyword evidence="9" id="KW-0012">Acyltransferase</keyword>
<evidence type="ECO:0000259" key="8">
    <source>
        <dbReference type="Pfam" id="PF01757"/>
    </source>
</evidence>
<accession>A0A4V2Q7Y8</accession>
<feature type="transmembrane region" description="Helical" evidence="7">
    <location>
        <begin position="227"/>
        <end position="248"/>
    </location>
</feature>
<evidence type="ECO:0000256" key="3">
    <source>
        <dbReference type="ARBA" id="ARBA00022475"/>
    </source>
</evidence>
<evidence type="ECO:0000256" key="2">
    <source>
        <dbReference type="ARBA" id="ARBA00007400"/>
    </source>
</evidence>